<organism evidence="3">
    <name type="scientific">Trypanosoma vivax (strain Y486)</name>
    <dbReference type="NCBI Taxonomy" id="1055687"/>
    <lineage>
        <taxon>Eukaryota</taxon>
        <taxon>Discoba</taxon>
        <taxon>Euglenozoa</taxon>
        <taxon>Kinetoplastea</taxon>
        <taxon>Metakinetoplastina</taxon>
        <taxon>Trypanosomatida</taxon>
        <taxon>Trypanosomatidae</taxon>
        <taxon>Trypanosoma</taxon>
        <taxon>Duttonella</taxon>
    </lineage>
</organism>
<gene>
    <name evidence="3" type="ORF">TVY486_1115500</name>
</gene>
<dbReference type="Pfam" id="PF13236">
    <property type="entry name" value="CLU"/>
    <property type="match status" value="1"/>
</dbReference>
<dbReference type="InterPro" id="IPR033646">
    <property type="entry name" value="CLU-central"/>
</dbReference>
<evidence type="ECO:0000256" key="1">
    <source>
        <dbReference type="SAM" id="MobiDB-lite"/>
    </source>
</evidence>
<dbReference type="AlphaFoldDB" id="G0U8Y4"/>
<name>G0U8Y4_TRYVY</name>
<reference evidence="3" key="1">
    <citation type="journal article" date="2012" name="Proc. Natl. Acad. Sci. U.S.A.">
        <title>Antigenic diversity is generated by distinct evolutionary mechanisms in African trypanosome species.</title>
        <authorList>
            <person name="Jackson A.P."/>
            <person name="Berry A."/>
            <person name="Aslett M."/>
            <person name="Allison H.C."/>
            <person name="Burton P."/>
            <person name="Vavrova-Anderson J."/>
            <person name="Brown R."/>
            <person name="Browne H."/>
            <person name="Corton N."/>
            <person name="Hauser H."/>
            <person name="Gamble J."/>
            <person name="Gilderthorp R."/>
            <person name="Marcello L."/>
            <person name="McQuillan J."/>
            <person name="Otto T.D."/>
            <person name="Quail M.A."/>
            <person name="Sanders M.J."/>
            <person name="van Tonder A."/>
            <person name="Ginger M.L."/>
            <person name="Field M.C."/>
            <person name="Barry J.D."/>
            <person name="Hertz-Fowler C."/>
            <person name="Berriman M."/>
        </authorList>
    </citation>
    <scope>NUCLEOTIDE SEQUENCE</scope>
    <source>
        <strain evidence="3">Y486</strain>
    </source>
</reference>
<dbReference type="CDD" id="cd15466">
    <property type="entry name" value="CLU-central"/>
    <property type="match status" value="1"/>
</dbReference>
<feature type="region of interest" description="Disordered" evidence="1">
    <location>
        <begin position="1"/>
        <end position="34"/>
    </location>
</feature>
<proteinExistence type="predicted"/>
<dbReference type="InterPro" id="IPR025697">
    <property type="entry name" value="CLU_dom"/>
</dbReference>
<feature type="domain" description="Clu" evidence="2">
    <location>
        <begin position="165"/>
        <end position="415"/>
    </location>
</feature>
<dbReference type="PANTHER" id="PTHR12601">
    <property type="entry name" value="EUKARYOTIC TRANSLATION INITIATION FACTOR 3 SUBUNIT EIF-3"/>
    <property type="match status" value="1"/>
</dbReference>
<evidence type="ECO:0000313" key="3">
    <source>
        <dbReference type="EMBL" id="CCC54066.1"/>
    </source>
</evidence>
<sequence>MVHLPMVPRGTAAGRGGTRGATQQAPPTPAAGAPAALRAAPLSPSKASCVYWQCFSASAPLYLGPLGCVVCEVPVGTVLREARRCDDPFGGRWIATRAEDHSLLWFCPSHGNEAEGEGESALWKRVYDACTVNELSGSFNSLEESFLHSSFVSTENNTEPLPRLDAVLAHIRLLEQSWQDSSEYRLNGGRDWNAEYQRLVELSLFTVVDRRMAAREKLHDFMKEFRDAAEDVAMTVVSDLLRPTHERVAKGVTGYEKSRFYLNGLLAWLVLDNCTDSGSGKGDPYAWQVASHLFRAQQLLALEAPKRLLCTAPGAMVTFGGFRVWVTAIPPVETEKIIHLPLRKHETDFDVPNFVKTRMNDLGSALLLKAHTLRSVKRGGIETVLPVDVAVVIGRDKRLYIMGSPRLLPKVALAPRLANRGEGPNCSSALSEAFSAPRFRPEFLMRWLSPLNPDAFVEGATTSQDNADVIEATSFIRCQLIPEISAILGMQKAVDLPVQDSVSCTLCSRVMENELRFVVCCSVEQCCSICSHCYTQRLSEQRSAGQNMFSDAVRCDAAFRNPKGLVLQPSLSCIFHANGLNMRFLPYVYNGICEPARVATAHYCEIEMTARAAVHVLRAKLRCTSQTPDEVRVILQDFFIGLLQSSGSVAEKFWANELGPAIQRLYGPMEPFSTATMDVSLLYHRVSEISGVTLSDASVSSIRKGERPFLQLSDIQPLVKTLLPPLASCEALLRKLRANFLKDREALLLFWIGASANEEENTGAQNCDGIENDLEQPFYMTEEDV</sequence>
<dbReference type="InterPro" id="IPR027523">
    <property type="entry name" value="CLU_prot"/>
</dbReference>
<evidence type="ECO:0000259" key="2">
    <source>
        <dbReference type="PROSITE" id="PS51823"/>
    </source>
</evidence>
<dbReference type="EMBL" id="HE573027">
    <property type="protein sequence ID" value="CCC54066.1"/>
    <property type="molecule type" value="Genomic_DNA"/>
</dbReference>
<dbReference type="PROSITE" id="PS51823">
    <property type="entry name" value="CLU"/>
    <property type="match status" value="1"/>
</dbReference>
<accession>G0U8Y4</accession>
<feature type="compositionally biased region" description="Low complexity" evidence="1">
    <location>
        <begin position="20"/>
        <end position="34"/>
    </location>
</feature>
<dbReference type="VEuPathDB" id="TriTrypDB:TvY486_1115500"/>
<dbReference type="Pfam" id="PF12807">
    <property type="entry name" value="eIF3_p135"/>
    <property type="match status" value="1"/>
</dbReference>
<protein>
    <recommendedName>
        <fullName evidence="2">Clu domain-containing protein</fullName>
    </recommendedName>
</protein>